<dbReference type="AlphaFoldDB" id="A0AAV4Q1N2"/>
<protein>
    <submittedName>
        <fullName evidence="1">Uncharacterized protein</fullName>
    </submittedName>
</protein>
<name>A0AAV4Q1N2_CAEEX</name>
<gene>
    <name evidence="1" type="ORF">CEXT_321221</name>
</gene>
<keyword evidence="2" id="KW-1185">Reference proteome</keyword>
<dbReference type="EMBL" id="BPLR01005300">
    <property type="protein sequence ID" value="GIY01323.1"/>
    <property type="molecule type" value="Genomic_DNA"/>
</dbReference>
<dbReference type="Proteomes" id="UP001054945">
    <property type="component" value="Unassembled WGS sequence"/>
</dbReference>
<evidence type="ECO:0000313" key="2">
    <source>
        <dbReference type="Proteomes" id="UP001054945"/>
    </source>
</evidence>
<reference evidence="1 2" key="1">
    <citation type="submission" date="2021-06" db="EMBL/GenBank/DDBJ databases">
        <title>Caerostris extrusa draft genome.</title>
        <authorList>
            <person name="Kono N."/>
            <person name="Arakawa K."/>
        </authorList>
    </citation>
    <scope>NUCLEOTIDE SEQUENCE [LARGE SCALE GENOMIC DNA]</scope>
</reference>
<proteinExistence type="predicted"/>
<sequence length="110" mass="12819">MKKKGRGGFEPPIDQAVGWIRQRHLIILPWNDGRVSCKFNPRNWMEDIKEDELDPDPYGDKKMSAPGEDRTHDLQITLFWSDYETDALPTALPRLAQMLYTLVKNSYARI</sequence>
<organism evidence="1 2">
    <name type="scientific">Caerostris extrusa</name>
    <name type="common">Bark spider</name>
    <name type="synonym">Caerostris bankana</name>
    <dbReference type="NCBI Taxonomy" id="172846"/>
    <lineage>
        <taxon>Eukaryota</taxon>
        <taxon>Metazoa</taxon>
        <taxon>Ecdysozoa</taxon>
        <taxon>Arthropoda</taxon>
        <taxon>Chelicerata</taxon>
        <taxon>Arachnida</taxon>
        <taxon>Araneae</taxon>
        <taxon>Araneomorphae</taxon>
        <taxon>Entelegynae</taxon>
        <taxon>Araneoidea</taxon>
        <taxon>Araneidae</taxon>
        <taxon>Caerostris</taxon>
    </lineage>
</organism>
<evidence type="ECO:0000313" key="1">
    <source>
        <dbReference type="EMBL" id="GIY01323.1"/>
    </source>
</evidence>
<accession>A0AAV4Q1N2</accession>
<comment type="caution">
    <text evidence="1">The sequence shown here is derived from an EMBL/GenBank/DDBJ whole genome shotgun (WGS) entry which is preliminary data.</text>
</comment>